<evidence type="ECO:0000313" key="3">
    <source>
        <dbReference type="Proteomes" id="UP000297564"/>
    </source>
</evidence>
<reference evidence="2 3" key="1">
    <citation type="submission" date="2019-03" db="EMBL/GenBank/DDBJ databases">
        <title>Ramlibacter rhizophilus CCTCC AB2015357, whole genome shotgun sequence.</title>
        <authorList>
            <person name="Zhang X."/>
            <person name="Feng G."/>
            <person name="Zhu H."/>
        </authorList>
    </citation>
    <scope>NUCLEOTIDE SEQUENCE [LARGE SCALE GENOMIC DNA]</scope>
    <source>
        <strain evidence="2 3">CCTCC AB2015357</strain>
    </source>
</reference>
<feature type="signal peptide" evidence="1">
    <location>
        <begin position="1"/>
        <end position="23"/>
    </location>
</feature>
<dbReference type="Proteomes" id="UP000297564">
    <property type="component" value="Unassembled WGS sequence"/>
</dbReference>
<accession>A0A4Z0BID5</accession>
<proteinExistence type="predicted"/>
<protein>
    <submittedName>
        <fullName evidence="2">Uncharacterized protein</fullName>
    </submittedName>
</protein>
<evidence type="ECO:0000256" key="1">
    <source>
        <dbReference type="SAM" id="SignalP"/>
    </source>
</evidence>
<dbReference type="AlphaFoldDB" id="A0A4Z0BID5"/>
<comment type="caution">
    <text evidence="2">The sequence shown here is derived from an EMBL/GenBank/DDBJ whole genome shotgun (WGS) entry which is preliminary data.</text>
</comment>
<dbReference type="EMBL" id="SMLL01000005">
    <property type="protein sequence ID" value="TFY98481.1"/>
    <property type="molecule type" value="Genomic_DNA"/>
</dbReference>
<evidence type="ECO:0000313" key="2">
    <source>
        <dbReference type="EMBL" id="TFY98481.1"/>
    </source>
</evidence>
<feature type="chain" id="PRO_5021259943" evidence="1">
    <location>
        <begin position="24"/>
        <end position="163"/>
    </location>
</feature>
<sequence>MNSPFLKHVFACGLFACSFAASAQTIEIKGIYLGMPEADFKQLHPNLNGFTVAGIQSKYSTPYVYFKDGVLDSFSFYFTANGYDDVRAALLTKYSSQFQCEEEIVSTRAGASFKQERCRSDSPAGSVTLSRFVSDISTSSLSMMSRRLIDELKEKQKAKRGDI</sequence>
<gene>
    <name evidence="2" type="ORF">EZ242_13125</name>
</gene>
<organism evidence="2 3">
    <name type="scientific">Ramlibacter rhizophilus</name>
    <dbReference type="NCBI Taxonomy" id="1781167"/>
    <lineage>
        <taxon>Bacteria</taxon>
        <taxon>Pseudomonadati</taxon>
        <taxon>Pseudomonadota</taxon>
        <taxon>Betaproteobacteria</taxon>
        <taxon>Burkholderiales</taxon>
        <taxon>Comamonadaceae</taxon>
        <taxon>Ramlibacter</taxon>
    </lineage>
</organism>
<keyword evidence="3" id="KW-1185">Reference proteome</keyword>
<name>A0A4Z0BID5_9BURK</name>
<dbReference type="RefSeq" id="WP_135285632.1">
    <property type="nucleotide sequence ID" value="NZ_SMLL01000005.1"/>
</dbReference>
<keyword evidence="1" id="KW-0732">Signal</keyword>